<dbReference type="Gene3D" id="2.10.70.10">
    <property type="entry name" value="Complement Module, domain 1"/>
    <property type="match status" value="1"/>
</dbReference>
<proteinExistence type="predicted"/>
<dbReference type="KEGG" id="tmb:Thimo_2047"/>
<dbReference type="PATRIC" id="fig|765912.4.peg.2002"/>
<dbReference type="STRING" id="765912.Thimo_2047"/>
<dbReference type="EMBL" id="CP003051">
    <property type="protein sequence ID" value="AGA90802.1"/>
    <property type="molecule type" value="Genomic_DNA"/>
</dbReference>
<dbReference type="HOGENOM" id="CLU_2107881_0_0_6"/>
<dbReference type="Pfam" id="PF10636">
    <property type="entry name" value="hemP"/>
    <property type="match status" value="1"/>
</dbReference>
<dbReference type="AlphaFoldDB" id="L0GYA1"/>
<keyword evidence="2" id="KW-1185">Reference proteome</keyword>
<sequence length="115" mass="12860">MSGLASPYENRYHFPIWQGNRVERAHRSWRATHPSANGIEPQGDHYSSQLGGTMNQTIQRSSAIDHAATTLLPASEPQRVRSDTLLRGGRRLIIEHGGASYTLLLTRNDKLILTK</sequence>
<protein>
    <submittedName>
        <fullName evidence="1">Hemin uptake protein</fullName>
    </submittedName>
</protein>
<dbReference type="InterPro" id="IPR019600">
    <property type="entry name" value="Hemin_uptake_protein_HemP"/>
</dbReference>
<evidence type="ECO:0000313" key="2">
    <source>
        <dbReference type="Proteomes" id="UP000010816"/>
    </source>
</evidence>
<accession>L0GYA1</accession>
<dbReference type="eggNOG" id="COG4256">
    <property type="taxonomic scope" value="Bacteria"/>
</dbReference>
<organism evidence="1 2">
    <name type="scientific">Thioflavicoccus mobilis 8321</name>
    <dbReference type="NCBI Taxonomy" id="765912"/>
    <lineage>
        <taxon>Bacteria</taxon>
        <taxon>Pseudomonadati</taxon>
        <taxon>Pseudomonadota</taxon>
        <taxon>Gammaproteobacteria</taxon>
        <taxon>Chromatiales</taxon>
        <taxon>Chromatiaceae</taxon>
        <taxon>Thioflavicoccus</taxon>
    </lineage>
</organism>
<gene>
    <name evidence="1" type="ORF">Thimo_2047</name>
</gene>
<evidence type="ECO:0000313" key="1">
    <source>
        <dbReference type="EMBL" id="AGA90802.1"/>
    </source>
</evidence>
<reference evidence="1 2" key="1">
    <citation type="submission" date="2011-09" db="EMBL/GenBank/DDBJ databases">
        <title>Complete sequence of chromosome of Thioflavicoccus mobilis 8321.</title>
        <authorList>
            <consortium name="US DOE Joint Genome Institute"/>
            <person name="Lucas S."/>
            <person name="Han J."/>
            <person name="Lapidus A."/>
            <person name="Cheng J.-F."/>
            <person name="Goodwin L."/>
            <person name="Pitluck S."/>
            <person name="Peters L."/>
            <person name="Ovchinnikova G."/>
            <person name="Lu M."/>
            <person name="Detter J.C."/>
            <person name="Han C."/>
            <person name="Tapia R."/>
            <person name="Land M."/>
            <person name="Hauser L."/>
            <person name="Kyrpides N."/>
            <person name="Ivanova N."/>
            <person name="Pagani I."/>
            <person name="Vogl K."/>
            <person name="Liu Z."/>
            <person name="Imhoff J."/>
            <person name="Thiel V."/>
            <person name="Frigaard N.-U."/>
            <person name="Bryant D."/>
            <person name="Woyke T."/>
        </authorList>
    </citation>
    <scope>NUCLEOTIDE SEQUENCE [LARGE SCALE GENOMIC DNA]</scope>
    <source>
        <strain evidence="1 2">8321</strain>
    </source>
</reference>
<dbReference type="Proteomes" id="UP000010816">
    <property type="component" value="Chromosome"/>
</dbReference>
<dbReference type="RefSeq" id="WP_015280942.1">
    <property type="nucleotide sequence ID" value="NC_019940.1"/>
</dbReference>
<name>L0GYA1_9GAMM</name>